<dbReference type="GO" id="GO:0003676">
    <property type="term" value="F:nucleic acid binding"/>
    <property type="evidence" value="ECO:0007669"/>
    <property type="project" value="InterPro"/>
</dbReference>
<evidence type="ECO:0000313" key="3">
    <source>
        <dbReference type="Proteomes" id="UP000593578"/>
    </source>
</evidence>
<proteinExistence type="predicted"/>
<reference evidence="2 3" key="1">
    <citation type="journal article" date="2019" name="Genome Biol. Evol.">
        <title>Insights into the evolution of the New World diploid cottons (Gossypium, subgenus Houzingenia) based on genome sequencing.</title>
        <authorList>
            <person name="Grover C.E."/>
            <person name="Arick M.A. 2nd"/>
            <person name="Thrash A."/>
            <person name="Conover J.L."/>
            <person name="Sanders W.S."/>
            <person name="Peterson D.G."/>
            <person name="Frelichowski J.E."/>
            <person name="Scheffler J.A."/>
            <person name="Scheffler B.E."/>
            <person name="Wendel J.F."/>
        </authorList>
    </citation>
    <scope>NUCLEOTIDE SEQUENCE [LARGE SCALE GENOMIC DNA]</scope>
    <source>
        <strain evidence="2">8</strain>
        <tissue evidence="2">Leaf</tissue>
    </source>
</reference>
<accession>A0A7J8PLW5</accession>
<organism evidence="2 3">
    <name type="scientific">Gossypium raimondii</name>
    <name type="common">Peruvian cotton</name>
    <name type="synonym">Gossypium klotzschianum subsp. raimondii</name>
    <dbReference type="NCBI Taxonomy" id="29730"/>
    <lineage>
        <taxon>Eukaryota</taxon>
        <taxon>Viridiplantae</taxon>
        <taxon>Streptophyta</taxon>
        <taxon>Embryophyta</taxon>
        <taxon>Tracheophyta</taxon>
        <taxon>Spermatophyta</taxon>
        <taxon>Magnoliopsida</taxon>
        <taxon>eudicotyledons</taxon>
        <taxon>Gunneridae</taxon>
        <taxon>Pentapetalae</taxon>
        <taxon>rosids</taxon>
        <taxon>malvids</taxon>
        <taxon>Malvales</taxon>
        <taxon>Malvaceae</taxon>
        <taxon>Malvoideae</taxon>
        <taxon>Gossypium</taxon>
    </lineage>
</organism>
<evidence type="ECO:0000259" key="1">
    <source>
        <dbReference type="Pfam" id="PF13456"/>
    </source>
</evidence>
<name>A0A7J8PLW5_GOSRA</name>
<gene>
    <name evidence="2" type="ORF">Gorai_018988</name>
</gene>
<dbReference type="InterPro" id="IPR002156">
    <property type="entry name" value="RNaseH_domain"/>
</dbReference>
<dbReference type="GO" id="GO:0004523">
    <property type="term" value="F:RNA-DNA hybrid ribonuclease activity"/>
    <property type="evidence" value="ECO:0007669"/>
    <property type="project" value="InterPro"/>
</dbReference>
<dbReference type="InterPro" id="IPR044730">
    <property type="entry name" value="RNase_H-like_dom_plant"/>
</dbReference>
<dbReference type="SUPFAM" id="SSF53098">
    <property type="entry name" value="Ribonuclease H-like"/>
    <property type="match status" value="1"/>
</dbReference>
<dbReference type="CDD" id="cd06222">
    <property type="entry name" value="RNase_H_like"/>
    <property type="match status" value="1"/>
</dbReference>
<dbReference type="InterPro" id="IPR036397">
    <property type="entry name" value="RNaseH_sf"/>
</dbReference>
<dbReference type="AlphaFoldDB" id="A0A7J8PLW5"/>
<dbReference type="Pfam" id="PF13456">
    <property type="entry name" value="RVT_3"/>
    <property type="match status" value="1"/>
</dbReference>
<dbReference type="InterPro" id="IPR012337">
    <property type="entry name" value="RNaseH-like_sf"/>
</dbReference>
<evidence type="ECO:0000313" key="2">
    <source>
        <dbReference type="EMBL" id="MBA0590275.1"/>
    </source>
</evidence>
<sequence length="69" mass="7898">MVVGLSNIFQIEARALLEGLEFAWGKGYHRVEIESDNSILVTIIQNGQATNKNYSEVKLIQDWCLKSWE</sequence>
<feature type="domain" description="RNase H type-1" evidence="1">
    <location>
        <begin position="7"/>
        <end position="55"/>
    </location>
</feature>
<dbReference type="EMBL" id="JABEZZ010000007">
    <property type="protein sequence ID" value="MBA0590275.1"/>
    <property type="molecule type" value="Genomic_DNA"/>
</dbReference>
<dbReference type="Gene3D" id="3.30.420.10">
    <property type="entry name" value="Ribonuclease H-like superfamily/Ribonuclease H"/>
    <property type="match status" value="1"/>
</dbReference>
<protein>
    <recommendedName>
        <fullName evidence="1">RNase H type-1 domain-containing protein</fullName>
    </recommendedName>
</protein>
<dbReference type="Proteomes" id="UP000593578">
    <property type="component" value="Unassembled WGS sequence"/>
</dbReference>
<feature type="non-terminal residue" evidence="2">
    <location>
        <position position="69"/>
    </location>
</feature>
<comment type="caution">
    <text evidence="2">The sequence shown here is derived from an EMBL/GenBank/DDBJ whole genome shotgun (WGS) entry which is preliminary data.</text>
</comment>